<dbReference type="EMBL" id="MEHD01000013">
    <property type="protein sequence ID" value="ODR59966.1"/>
    <property type="molecule type" value="Genomic_DNA"/>
</dbReference>
<dbReference type="EMBL" id="MEHA01000001">
    <property type="protein sequence ID" value="ODR55750.1"/>
    <property type="molecule type" value="Genomic_DNA"/>
</dbReference>
<evidence type="ECO:0000313" key="8">
    <source>
        <dbReference type="Proteomes" id="UP000094869"/>
    </source>
</evidence>
<evidence type="ECO:0000313" key="4">
    <source>
        <dbReference type="EMBL" id="ODR55750.1"/>
    </source>
</evidence>
<feature type="transmembrane region" description="Helical" evidence="1">
    <location>
        <begin position="69"/>
        <end position="90"/>
    </location>
</feature>
<reference evidence="5 8" key="2">
    <citation type="submission" date="2016-08" db="EMBL/GenBank/DDBJ databases">
        <title>Characterization of Isolates of Eisenbergiella tayi Derived from Blood Cultures, Using Whole Genome Sequencing.</title>
        <authorList>
            <person name="Bernier A.-M."/>
            <person name="Burdz T."/>
            <person name="Wiebe D."/>
            <person name="Bernard K."/>
        </authorList>
    </citation>
    <scope>NUCLEOTIDE SEQUENCE [LARGE SCALE GENOMIC DNA]</scope>
    <source>
        <strain evidence="5 8">NML120146</strain>
    </source>
</reference>
<keyword evidence="1" id="KW-1133">Transmembrane helix</keyword>
<reference evidence="6 9" key="1">
    <citation type="submission" date="2016-07" db="EMBL/GenBank/DDBJ databases">
        <title>Characterization of isolates of Eisenbergiella tayi derived from blood cultures, using whole genome sequencing.</title>
        <authorList>
            <person name="Burdz T."/>
            <person name="Wiebe D."/>
            <person name="Huynh C."/>
            <person name="Bernard K."/>
        </authorList>
    </citation>
    <scope>NUCLEOTIDE SEQUENCE [LARGE SCALE GENOMIC DNA]</scope>
    <source>
        <strain evidence="2 6">NML 110608</strain>
        <strain evidence="3 9">NML 120489</strain>
    </source>
</reference>
<sequence length="96" mass="10690">MDNLMLICFGIFLLALIVLDIVMIISLLKPGDERKQLIVWKASAFTLLVAVFGLVIDIIEAIVKVEAMVINPFIKLSVIAMIYCISLLAFKKKHGD</sequence>
<evidence type="ECO:0000313" key="3">
    <source>
        <dbReference type="EMBL" id="ODM09602.1"/>
    </source>
</evidence>
<dbReference type="Proteomes" id="UP000095003">
    <property type="component" value="Unassembled WGS sequence"/>
</dbReference>
<protein>
    <submittedName>
        <fullName evidence="4">Uncharacterized protein</fullName>
    </submittedName>
</protein>
<dbReference type="EMBL" id="MCGI01000004">
    <property type="protein sequence ID" value="ODM09602.1"/>
    <property type="molecule type" value="Genomic_DNA"/>
</dbReference>
<dbReference type="Proteomes" id="UP000094067">
    <property type="component" value="Unassembled WGS sequence"/>
</dbReference>
<evidence type="ECO:0000313" key="7">
    <source>
        <dbReference type="Proteomes" id="UP000094271"/>
    </source>
</evidence>
<name>A0A1E3UP55_9FIRM</name>
<comment type="caution">
    <text evidence="4">The sequence shown here is derived from an EMBL/GenBank/DDBJ whole genome shotgun (WGS) entry which is preliminary data.</text>
</comment>
<dbReference type="EMBL" id="MCGH01000002">
    <property type="protein sequence ID" value="ODM06740.1"/>
    <property type="molecule type" value="Genomic_DNA"/>
</dbReference>
<keyword evidence="1" id="KW-0812">Transmembrane</keyword>
<gene>
    <name evidence="3" type="ORF">BEH84_03969</name>
    <name evidence="4" type="ORF">BEI59_00870</name>
    <name evidence="2" type="ORF">BEI61_02630</name>
    <name evidence="5" type="ORF">BEI63_05420</name>
</gene>
<accession>A0A1E3UP55</accession>
<proteinExistence type="predicted"/>
<feature type="transmembrane region" description="Helical" evidence="1">
    <location>
        <begin position="40"/>
        <end position="63"/>
    </location>
</feature>
<keyword evidence="8" id="KW-1185">Reference proteome</keyword>
<evidence type="ECO:0000313" key="6">
    <source>
        <dbReference type="Proteomes" id="UP000094067"/>
    </source>
</evidence>
<evidence type="ECO:0000313" key="2">
    <source>
        <dbReference type="EMBL" id="ODM06740.1"/>
    </source>
</evidence>
<dbReference type="GeneID" id="93301935"/>
<dbReference type="Proteomes" id="UP000094869">
    <property type="component" value="Unassembled WGS sequence"/>
</dbReference>
<reference evidence="4 7" key="3">
    <citation type="submission" date="2016-08" db="EMBL/GenBank/DDBJ databases">
        <authorList>
            <person name="Seilhamer J.J."/>
        </authorList>
    </citation>
    <scope>NUCLEOTIDE SEQUENCE [LARGE SCALE GENOMIC DNA]</scope>
    <source>
        <strain evidence="4 7">NML150140-1</strain>
    </source>
</reference>
<evidence type="ECO:0000313" key="9">
    <source>
        <dbReference type="Proteomes" id="UP000095003"/>
    </source>
</evidence>
<dbReference type="RefSeq" id="WP_069152574.1">
    <property type="nucleotide sequence ID" value="NZ_BAABXS010000001.1"/>
</dbReference>
<feature type="transmembrane region" description="Helical" evidence="1">
    <location>
        <begin position="6"/>
        <end position="28"/>
    </location>
</feature>
<organism evidence="4 7">
    <name type="scientific">Eisenbergiella tayi</name>
    <dbReference type="NCBI Taxonomy" id="1432052"/>
    <lineage>
        <taxon>Bacteria</taxon>
        <taxon>Bacillati</taxon>
        <taxon>Bacillota</taxon>
        <taxon>Clostridia</taxon>
        <taxon>Lachnospirales</taxon>
        <taxon>Lachnospiraceae</taxon>
        <taxon>Eisenbergiella</taxon>
    </lineage>
</organism>
<keyword evidence="1" id="KW-0472">Membrane</keyword>
<evidence type="ECO:0000313" key="5">
    <source>
        <dbReference type="EMBL" id="ODR59966.1"/>
    </source>
</evidence>
<dbReference type="AlphaFoldDB" id="A0A1E3UP55"/>
<dbReference type="OrthoDB" id="1858014at2"/>
<dbReference type="Proteomes" id="UP000094271">
    <property type="component" value="Unassembled WGS sequence"/>
</dbReference>
<evidence type="ECO:0000256" key="1">
    <source>
        <dbReference type="SAM" id="Phobius"/>
    </source>
</evidence>